<organism evidence="3 4">
    <name type="scientific">Flavobacterium jumunjinense</name>
    <dbReference type="NCBI Taxonomy" id="998845"/>
    <lineage>
        <taxon>Bacteria</taxon>
        <taxon>Pseudomonadati</taxon>
        <taxon>Bacteroidota</taxon>
        <taxon>Flavobacteriia</taxon>
        <taxon>Flavobacteriales</taxon>
        <taxon>Flavobacteriaceae</taxon>
        <taxon>Flavobacterium</taxon>
    </lineage>
</organism>
<dbReference type="Gene3D" id="1.10.3730.20">
    <property type="match status" value="1"/>
</dbReference>
<keyword evidence="4" id="KW-1185">Reference proteome</keyword>
<reference evidence="3 4" key="1">
    <citation type="submission" date="2024-09" db="EMBL/GenBank/DDBJ databases">
        <authorList>
            <person name="Sun Q."/>
            <person name="Mori K."/>
        </authorList>
    </citation>
    <scope>NUCLEOTIDE SEQUENCE [LARGE SCALE GENOMIC DNA]</scope>
    <source>
        <strain evidence="3 4">CECT 7955</strain>
    </source>
</reference>
<dbReference type="Proteomes" id="UP001589607">
    <property type="component" value="Unassembled WGS sequence"/>
</dbReference>
<feature type="domain" description="EamA" evidence="2">
    <location>
        <begin position="149"/>
        <end position="284"/>
    </location>
</feature>
<proteinExistence type="predicted"/>
<dbReference type="Pfam" id="PF00892">
    <property type="entry name" value="EamA"/>
    <property type="match status" value="1"/>
</dbReference>
<dbReference type="RefSeq" id="WP_236456803.1">
    <property type="nucleotide sequence ID" value="NZ_CBCSGE010000018.1"/>
</dbReference>
<keyword evidence="1" id="KW-1133">Transmembrane helix</keyword>
<dbReference type="InterPro" id="IPR000620">
    <property type="entry name" value="EamA_dom"/>
</dbReference>
<feature type="transmembrane region" description="Helical" evidence="1">
    <location>
        <begin position="145"/>
        <end position="165"/>
    </location>
</feature>
<feature type="transmembrane region" description="Helical" evidence="1">
    <location>
        <begin position="61"/>
        <end position="80"/>
    </location>
</feature>
<gene>
    <name evidence="3" type="ORF">ACFFVF_09595</name>
</gene>
<protein>
    <submittedName>
        <fullName evidence="3">EamA family transporter</fullName>
    </submittedName>
</protein>
<accession>A0ABV5GN43</accession>
<feature type="transmembrane region" description="Helical" evidence="1">
    <location>
        <begin position="240"/>
        <end position="261"/>
    </location>
</feature>
<feature type="transmembrane region" description="Helical" evidence="1">
    <location>
        <begin position="87"/>
        <end position="110"/>
    </location>
</feature>
<feature type="transmembrane region" description="Helical" evidence="1">
    <location>
        <begin position="209"/>
        <end position="228"/>
    </location>
</feature>
<evidence type="ECO:0000313" key="3">
    <source>
        <dbReference type="EMBL" id="MFB9096768.1"/>
    </source>
</evidence>
<comment type="caution">
    <text evidence="3">The sequence shown here is derived from an EMBL/GenBank/DDBJ whole genome shotgun (WGS) entry which is preliminary data.</text>
</comment>
<dbReference type="InterPro" id="IPR037185">
    <property type="entry name" value="EmrE-like"/>
</dbReference>
<dbReference type="SUPFAM" id="SSF103481">
    <property type="entry name" value="Multidrug resistance efflux transporter EmrE"/>
    <property type="match status" value="2"/>
</dbReference>
<keyword evidence="1" id="KW-0472">Membrane</keyword>
<feature type="transmembrane region" description="Helical" evidence="1">
    <location>
        <begin position="268"/>
        <end position="284"/>
    </location>
</feature>
<dbReference type="EMBL" id="JBHMEY010000020">
    <property type="protein sequence ID" value="MFB9096768.1"/>
    <property type="molecule type" value="Genomic_DNA"/>
</dbReference>
<feature type="transmembrane region" description="Helical" evidence="1">
    <location>
        <begin position="177"/>
        <end position="197"/>
    </location>
</feature>
<feature type="transmembrane region" description="Helical" evidence="1">
    <location>
        <begin position="116"/>
        <end position="133"/>
    </location>
</feature>
<keyword evidence="1" id="KW-0812">Transmembrane</keyword>
<evidence type="ECO:0000313" key="4">
    <source>
        <dbReference type="Proteomes" id="UP001589607"/>
    </source>
</evidence>
<sequence length="285" mass="31800">MTNLLLAIVFSCSLFIVLKSFSKFNINTFQAIVVNYLVAFSIGIFNSNTNFNYNEILAKEWIYGSLFLGFLFIIIFFIIGKTSQKNGVSVASVASKMSLIIPILFGIFFFKESIDIIKITGTIFALIAVFFTTKKEKGTINTSNFTLPILLFIGTGITDTSINFIQKNWVNPEDNALFSSITFLFAFIIGFLLIIIQSIKKRIVVAPKNILGGVILGVPNFFSIYFLLNALQSPDFESATLFTLLNIGVILLTTIFGLLLFKEKLNKNNYLGILLAILALFLVTY</sequence>
<evidence type="ECO:0000259" key="2">
    <source>
        <dbReference type="Pfam" id="PF00892"/>
    </source>
</evidence>
<evidence type="ECO:0000256" key="1">
    <source>
        <dbReference type="SAM" id="Phobius"/>
    </source>
</evidence>
<name>A0ABV5GN43_9FLAO</name>